<evidence type="ECO:0000313" key="3">
    <source>
        <dbReference type="Proteomes" id="UP001465755"/>
    </source>
</evidence>
<feature type="region of interest" description="Disordered" evidence="1">
    <location>
        <begin position="1"/>
        <end position="55"/>
    </location>
</feature>
<dbReference type="EMBL" id="JALJOQ010000059">
    <property type="protein sequence ID" value="KAK9803496.1"/>
    <property type="molecule type" value="Genomic_DNA"/>
</dbReference>
<dbReference type="AlphaFoldDB" id="A0AAW1P140"/>
<keyword evidence="3" id="KW-1185">Reference proteome</keyword>
<name>A0AAW1P140_9CHLO</name>
<sequence length="119" mass="12497">MSQIFVSLPPPNAPGRAAGWARNDSPRRSRAVKHSQAGRVRASSSSEDGAANAANERTPLQSALVLSPVQSQLALVTTAVLWGTNPVCLRYLDLSQQPPSPALVTSVQSAVAALQTRGR</sequence>
<evidence type="ECO:0000256" key="1">
    <source>
        <dbReference type="SAM" id="MobiDB-lite"/>
    </source>
</evidence>
<evidence type="ECO:0000313" key="2">
    <source>
        <dbReference type="EMBL" id="KAK9803496.1"/>
    </source>
</evidence>
<gene>
    <name evidence="2" type="ORF">WJX73_009176</name>
</gene>
<dbReference type="Proteomes" id="UP001465755">
    <property type="component" value="Unassembled WGS sequence"/>
</dbReference>
<organism evidence="2 3">
    <name type="scientific">Symbiochloris irregularis</name>
    <dbReference type="NCBI Taxonomy" id="706552"/>
    <lineage>
        <taxon>Eukaryota</taxon>
        <taxon>Viridiplantae</taxon>
        <taxon>Chlorophyta</taxon>
        <taxon>core chlorophytes</taxon>
        <taxon>Trebouxiophyceae</taxon>
        <taxon>Trebouxiales</taxon>
        <taxon>Trebouxiaceae</taxon>
        <taxon>Symbiochloris</taxon>
    </lineage>
</organism>
<protein>
    <submittedName>
        <fullName evidence="2">Uncharacterized protein</fullName>
    </submittedName>
</protein>
<comment type="caution">
    <text evidence="2">The sequence shown here is derived from an EMBL/GenBank/DDBJ whole genome shotgun (WGS) entry which is preliminary data.</text>
</comment>
<accession>A0AAW1P140</accession>
<reference evidence="2 3" key="1">
    <citation type="journal article" date="2024" name="Nat. Commun.">
        <title>Phylogenomics reveals the evolutionary origins of lichenization in chlorophyte algae.</title>
        <authorList>
            <person name="Puginier C."/>
            <person name="Libourel C."/>
            <person name="Otte J."/>
            <person name="Skaloud P."/>
            <person name="Haon M."/>
            <person name="Grisel S."/>
            <person name="Petersen M."/>
            <person name="Berrin J.G."/>
            <person name="Delaux P.M."/>
            <person name="Dal Grande F."/>
            <person name="Keller J."/>
        </authorList>
    </citation>
    <scope>NUCLEOTIDE SEQUENCE [LARGE SCALE GENOMIC DNA]</scope>
    <source>
        <strain evidence="2 3">SAG 2036</strain>
    </source>
</reference>
<proteinExistence type="predicted"/>